<organism evidence="2 3">
    <name type="scientific">Aspergillus pseudonomiae</name>
    <dbReference type="NCBI Taxonomy" id="1506151"/>
    <lineage>
        <taxon>Eukaryota</taxon>
        <taxon>Fungi</taxon>
        <taxon>Dikarya</taxon>
        <taxon>Ascomycota</taxon>
        <taxon>Pezizomycotina</taxon>
        <taxon>Eurotiomycetes</taxon>
        <taxon>Eurotiomycetidae</taxon>
        <taxon>Eurotiales</taxon>
        <taxon>Aspergillaceae</taxon>
        <taxon>Aspergillus</taxon>
        <taxon>Aspergillus subgen. Circumdati</taxon>
    </lineage>
</organism>
<dbReference type="Proteomes" id="UP000325579">
    <property type="component" value="Unassembled WGS sequence"/>
</dbReference>
<protein>
    <submittedName>
        <fullName evidence="2">Uncharacterized protein</fullName>
    </submittedName>
</protein>
<reference evidence="2 3" key="1">
    <citation type="submission" date="2019-04" db="EMBL/GenBank/DDBJ databases">
        <authorList>
            <consortium name="DOE Joint Genome Institute"/>
            <person name="Mondo S."/>
            <person name="Kjaerbolling I."/>
            <person name="Vesth T."/>
            <person name="Frisvad J.C."/>
            <person name="Nybo J.L."/>
            <person name="Theobald S."/>
            <person name="Kildgaard S."/>
            <person name="Isbrandt T."/>
            <person name="Kuo A."/>
            <person name="Sato A."/>
            <person name="Lyhne E.K."/>
            <person name="Kogle M.E."/>
            <person name="Wiebenga A."/>
            <person name="Kun R.S."/>
            <person name="Lubbers R.J."/>
            <person name="Makela M.R."/>
            <person name="Barry K."/>
            <person name="Chovatia M."/>
            <person name="Clum A."/>
            <person name="Daum C."/>
            <person name="Haridas S."/>
            <person name="He G."/>
            <person name="LaButti K."/>
            <person name="Lipzen A."/>
            <person name="Riley R."/>
            <person name="Salamov A."/>
            <person name="Simmons B.A."/>
            <person name="Magnuson J.K."/>
            <person name="Henrissat B."/>
            <person name="Mortensen U.H."/>
            <person name="Larsen T.O."/>
            <person name="Devries R.P."/>
            <person name="Grigoriev I.V."/>
            <person name="Machida M."/>
            <person name="Baker S.E."/>
            <person name="Andersen M.R."/>
            <person name="Cantor M.N."/>
            <person name="Hua S.X."/>
        </authorList>
    </citation>
    <scope>NUCLEOTIDE SEQUENCE [LARGE SCALE GENOMIC DNA]</scope>
    <source>
        <strain evidence="2 3">CBS 119388</strain>
    </source>
</reference>
<dbReference type="RefSeq" id="XP_031937095.1">
    <property type="nucleotide sequence ID" value="XM_032088080.1"/>
</dbReference>
<dbReference type="AlphaFoldDB" id="A0A5N7D030"/>
<evidence type="ECO:0000313" key="2">
    <source>
        <dbReference type="EMBL" id="KAE8399776.1"/>
    </source>
</evidence>
<dbReference type="EMBL" id="ML736827">
    <property type="protein sequence ID" value="KAE8399776.1"/>
    <property type="molecule type" value="Genomic_DNA"/>
</dbReference>
<evidence type="ECO:0000256" key="1">
    <source>
        <dbReference type="SAM" id="MobiDB-lite"/>
    </source>
</evidence>
<keyword evidence="3" id="KW-1185">Reference proteome</keyword>
<dbReference type="GeneID" id="43672771"/>
<gene>
    <name evidence="2" type="ORF">BDV37DRAFT_287305</name>
</gene>
<accession>A0A5N7D030</accession>
<evidence type="ECO:0000313" key="3">
    <source>
        <dbReference type="Proteomes" id="UP000325579"/>
    </source>
</evidence>
<dbReference type="OrthoDB" id="4505809at2759"/>
<proteinExistence type="predicted"/>
<sequence>MRPGSSETDDAFMAPMYIESSIWYDDEGLESTENGLPGIGYSRSSIQLSGIPDTGYSTYDGDDISTNHPSRPGDTLENPITIDTSDHDNNIYPGSYSGDNNPIELDIASDRHSSCDTASVYTRGPGSTHESPVQVENLVDGKKPSTHFLRQQ</sequence>
<feature type="region of interest" description="Disordered" evidence="1">
    <location>
        <begin position="52"/>
        <end position="152"/>
    </location>
</feature>
<name>A0A5N7D030_9EURO</name>